<evidence type="ECO:0000313" key="8">
    <source>
        <dbReference type="EMBL" id="WPU66081.1"/>
    </source>
</evidence>
<evidence type="ECO:0000256" key="6">
    <source>
        <dbReference type="SAM" id="Phobius"/>
    </source>
</evidence>
<evidence type="ECO:0000256" key="2">
    <source>
        <dbReference type="ARBA" id="ARBA00022475"/>
    </source>
</evidence>
<evidence type="ECO:0000256" key="5">
    <source>
        <dbReference type="ARBA" id="ARBA00023136"/>
    </source>
</evidence>
<comment type="subcellular location">
    <subcellularLocation>
        <location evidence="1">Cell membrane</location>
        <topology evidence="1">Multi-pass membrane protein</topology>
    </subcellularLocation>
</comment>
<feature type="domain" description="Sulfatase N-terminal" evidence="7">
    <location>
        <begin position="298"/>
        <end position="595"/>
    </location>
</feature>
<dbReference type="InterPro" id="IPR017850">
    <property type="entry name" value="Alkaline_phosphatase_core_sf"/>
</dbReference>
<dbReference type="RefSeq" id="WP_321397860.1">
    <property type="nucleotide sequence ID" value="NZ_CP139487.1"/>
</dbReference>
<dbReference type="CDD" id="cd16015">
    <property type="entry name" value="LTA_synthase"/>
    <property type="match status" value="1"/>
</dbReference>
<name>A0AAX4HRV3_9BACT</name>
<dbReference type="PANTHER" id="PTHR47371">
    <property type="entry name" value="LIPOTEICHOIC ACID SYNTHASE"/>
    <property type="match status" value="1"/>
</dbReference>
<keyword evidence="5 6" id="KW-0472">Membrane</keyword>
<dbReference type="GO" id="GO:0016787">
    <property type="term" value="F:hydrolase activity"/>
    <property type="evidence" value="ECO:0007669"/>
    <property type="project" value="UniProtKB-KW"/>
</dbReference>
<keyword evidence="2" id="KW-1003">Cell membrane</keyword>
<dbReference type="KEGG" id="psti:SOO65_04915"/>
<keyword evidence="3 6" id="KW-0812">Transmembrane</keyword>
<feature type="transmembrane region" description="Helical" evidence="6">
    <location>
        <begin position="63"/>
        <end position="82"/>
    </location>
</feature>
<keyword evidence="9" id="KW-1185">Reference proteome</keyword>
<protein>
    <submittedName>
        <fullName evidence="8">Sulfatase-like hydrolase/transferase</fullName>
    </submittedName>
</protein>
<keyword evidence="8" id="KW-0378">Hydrolase</keyword>
<sequence length="688" mass="78680">MNLSFRHYYWRWLKNLVFLFVLFAILMTLARTTFALFFGDWDTLMANLAGIKQAMFLGLRYDLMPLSYINLIPFLILNVAYFLPGKKVIKTTRFLMVTTLCLGYFALCWLYVCDYGFYSYFQEHLNILFFGFFEDDTQALIVTIWKNYPVPLWGTILFFVHYGLYRFIKFLFSPFEFDLKAKKNDFKVPITLLMGLVVIAFLGRGNFSRLPLSVEDSFISDNEFVNEIALNGALTLNRAIKIRKTFGKDQYNYLKNYGFGTWEDAYKAAWNVAPTSSDIQPALTVKTPANPFLKKNPPHVVMIVMESFGSYWNEKDSENFELLGELKQHFAEGLLFKNFLPAENGTIGSIVSVATSQVIRPGARFLSESEFMQTALKSAGNIPFKESGYETHFVYGGKLGWRNLGKYLSTQKYDRLWGADEIKEAMPELNNFSARDLGNEWGIFDEYLYTFIDEQIRTATKPQFFLILTTSNHPPFEFPSSYTPKTLTLSPEVMETITVDENLASKRFLGFQYSNQKTGEFITRIKGSAAGDKVIVALTGDHSFWIAKGVEQDQEFRRYAVPFFISVPEAYKPVNIDLTKFGSHEDIFPTLYHLALSNQSYIKLGENLLSDESHAINSTGIFANKEGAYHHGKFWKWKDLDKQILGPAEETEALHALKQHGLGLIGITDSYLKAEKKSTQPDGGNGRP</sequence>
<gene>
    <name evidence="8" type="ORF">SOO65_04915</name>
</gene>
<reference evidence="8 9" key="1">
    <citation type="submission" date="2023-11" db="EMBL/GenBank/DDBJ databases">
        <title>Peredibacter starrii A3.12.</title>
        <authorList>
            <person name="Mitchell R.J."/>
        </authorList>
    </citation>
    <scope>NUCLEOTIDE SEQUENCE [LARGE SCALE GENOMIC DNA]</scope>
    <source>
        <strain evidence="8 9">A3.12</strain>
    </source>
</reference>
<feature type="transmembrane region" description="Helical" evidence="6">
    <location>
        <begin position="150"/>
        <end position="168"/>
    </location>
</feature>
<dbReference type="PANTHER" id="PTHR47371:SF3">
    <property type="entry name" value="PHOSPHOGLYCEROL TRANSFERASE I"/>
    <property type="match status" value="1"/>
</dbReference>
<feature type="transmembrane region" description="Helical" evidence="6">
    <location>
        <begin position="188"/>
        <end position="207"/>
    </location>
</feature>
<keyword evidence="4 6" id="KW-1133">Transmembrane helix</keyword>
<proteinExistence type="predicted"/>
<organism evidence="8 9">
    <name type="scientific">Peredibacter starrii</name>
    <dbReference type="NCBI Taxonomy" id="28202"/>
    <lineage>
        <taxon>Bacteria</taxon>
        <taxon>Pseudomonadati</taxon>
        <taxon>Bdellovibrionota</taxon>
        <taxon>Bacteriovoracia</taxon>
        <taxon>Bacteriovoracales</taxon>
        <taxon>Bacteriovoracaceae</taxon>
        <taxon>Peredibacter</taxon>
    </lineage>
</organism>
<dbReference type="Pfam" id="PF00884">
    <property type="entry name" value="Sulfatase"/>
    <property type="match status" value="1"/>
</dbReference>
<feature type="transmembrane region" description="Helical" evidence="6">
    <location>
        <begin position="94"/>
        <end position="112"/>
    </location>
</feature>
<evidence type="ECO:0000259" key="7">
    <source>
        <dbReference type="Pfam" id="PF00884"/>
    </source>
</evidence>
<evidence type="ECO:0000256" key="4">
    <source>
        <dbReference type="ARBA" id="ARBA00022989"/>
    </source>
</evidence>
<dbReference type="Proteomes" id="UP001324634">
    <property type="component" value="Chromosome"/>
</dbReference>
<evidence type="ECO:0000256" key="3">
    <source>
        <dbReference type="ARBA" id="ARBA00022692"/>
    </source>
</evidence>
<dbReference type="Gene3D" id="3.40.720.10">
    <property type="entry name" value="Alkaline Phosphatase, subunit A"/>
    <property type="match status" value="1"/>
</dbReference>
<dbReference type="EMBL" id="CP139487">
    <property type="protein sequence ID" value="WPU66081.1"/>
    <property type="molecule type" value="Genomic_DNA"/>
</dbReference>
<dbReference type="InterPro" id="IPR050448">
    <property type="entry name" value="OpgB/LTA_synthase_biosynth"/>
</dbReference>
<dbReference type="AlphaFoldDB" id="A0AAX4HRV3"/>
<evidence type="ECO:0000256" key="1">
    <source>
        <dbReference type="ARBA" id="ARBA00004651"/>
    </source>
</evidence>
<dbReference type="GO" id="GO:0005886">
    <property type="term" value="C:plasma membrane"/>
    <property type="evidence" value="ECO:0007669"/>
    <property type="project" value="UniProtKB-SubCell"/>
</dbReference>
<accession>A0AAX4HRV3</accession>
<evidence type="ECO:0000313" key="9">
    <source>
        <dbReference type="Proteomes" id="UP001324634"/>
    </source>
</evidence>
<dbReference type="InterPro" id="IPR000917">
    <property type="entry name" value="Sulfatase_N"/>
</dbReference>
<dbReference type="SUPFAM" id="SSF53649">
    <property type="entry name" value="Alkaline phosphatase-like"/>
    <property type="match status" value="1"/>
</dbReference>